<feature type="chain" id="PRO_5042937476" description="Secreted protein" evidence="1">
    <location>
        <begin position="27"/>
        <end position="332"/>
    </location>
</feature>
<proteinExistence type="predicted"/>
<gene>
    <name evidence="2" type="ORF">V5799_020046</name>
</gene>
<keyword evidence="1" id="KW-0732">Signal</keyword>
<name>A0AAQ4EVX1_AMBAM</name>
<dbReference type="AlphaFoldDB" id="A0AAQ4EVX1"/>
<protein>
    <recommendedName>
        <fullName evidence="4">Secreted protein</fullName>
    </recommendedName>
</protein>
<dbReference type="Proteomes" id="UP001321473">
    <property type="component" value="Unassembled WGS sequence"/>
</dbReference>
<organism evidence="2 3">
    <name type="scientific">Amblyomma americanum</name>
    <name type="common">Lone star tick</name>
    <dbReference type="NCBI Taxonomy" id="6943"/>
    <lineage>
        <taxon>Eukaryota</taxon>
        <taxon>Metazoa</taxon>
        <taxon>Ecdysozoa</taxon>
        <taxon>Arthropoda</taxon>
        <taxon>Chelicerata</taxon>
        <taxon>Arachnida</taxon>
        <taxon>Acari</taxon>
        <taxon>Parasitiformes</taxon>
        <taxon>Ixodida</taxon>
        <taxon>Ixodoidea</taxon>
        <taxon>Ixodidae</taxon>
        <taxon>Amblyomminae</taxon>
        <taxon>Amblyomma</taxon>
    </lineage>
</organism>
<evidence type="ECO:0000313" key="2">
    <source>
        <dbReference type="EMBL" id="KAK8778613.1"/>
    </source>
</evidence>
<evidence type="ECO:0000256" key="1">
    <source>
        <dbReference type="SAM" id="SignalP"/>
    </source>
</evidence>
<feature type="signal peptide" evidence="1">
    <location>
        <begin position="1"/>
        <end position="26"/>
    </location>
</feature>
<accession>A0AAQ4EVX1</accession>
<reference evidence="2 3" key="1">
    <citation type="journal article" date="2023" name="Arcadia Sci">
        <title>De novo assembly of a long-read Amblyomma americanum tick genome.</title>
        <authorList>
            <person name="Chou S."/>
            <person name="Poskanzer K.E."/>
            <person name="Rollins M."/>
            <person name="Thuy-Boun P.S."/>
        </authorList>
    </citation>
    <scope>NUCLEOTIDE SEQUENCE [LARGE SCALE GENOMIC DNA]</scope>
    <source>
        <strain evidence="2">F_SG_1</strain>
        <tissue evidence="2">Salivary glands</tissue>
    </source>
</reference>
<comment type="caution">
    <text evidence="2">The sequence shown here is derived from an EMBL/GenBank/DDBJ whole genome shotgun (WGS) entry which is preliminary data.</text>
</comment>
<evidence type="ECO:0000313" key="3">
    <source>
        <dbReference type="Proteomes" id="UP001321473"/>
    </source>
</evidence>
<keyword evidence="3" id="KW-1185">Reference proteome</keyword>
<dbReference type="EMBL" id="JARKHS020010557">
    <property type="protein sequence ID" value="KAK8778613.1"/>
    <property type="molecule type" value="Genomic_DNA"/>
</dbReference>
<evidence type="ECO:0008006" key="4">
    <source>
        <dbReference type="Google" id="ProtNLM"/>
    </source>
</evidence>
<sequence length="332" mass="37380">MWSVSDISWAFGCLVTLCTLSLWSWGAPSAGCNAGWRFSTTGTSSTVASRFSMPQYVVRLALLDKWNLASRLMASRFSTSESNRVGTWPEKRRPFVVMETTFSGQDVIADRLCHGGPISIARTRLGAELTWTSSGELWQLWKQVLVRLALLDKWYLVSRLMASWFSTPESKSLRAGASRQLAPVALWRPSFQRCSRSWDLARERPVLRCHGDNRQWTGYCCCATASCWTLSGELCQLRKQFLRNDFSYTLERGYGGAWCVLCKVRRTRRLQRLPALNAHCATSITIKEPTSWTAARHKKKCVCIKNVALMKLPLSVSNKKIVFTGASQISAG</sequence>